<gene>
    <name evidence="3" type="ORF">BC343_24985</name>
</gene>
<dbReference type="AlphaFoldDB" id="A0A1S9PIZ4"/>
<evidence type="ECO:0000313" key="4">
    <source>
        <dbReference type="Proteomes" id="UP000189739"/>
    </source>
</evidence>
<dbReference type="InterPro" id="IPR051599">
    <property type="entry name" value="Cell_Envelope_Assoc"/>
</dbReference>
<organism evidence="3 4">
    <name type="scientific">Mucilaginibacter pedocola</name>
    <dbReference type="NCBI Taxonomy" id="1792845"/>
    <lineage>
        <taxon>Bacteria</taxon>
        <taxon>Pseudomonadati</taxon>
        <taxon>Bacteroidota</taxon>
        <taxon>Sphingobacteriia</taxon>
        <taxon>Sphingobacteriales</taxon>
        <taxon>Sphingobacteriaceae</taxon>
        <taxon>Mucilaginibacter</taxon>
    </lineage>
</organism>
<dbReference type="Gene3D" id="3.40.50.620">
    <property type="entry name" value="HUPs"/>
    <property type="match status" value="1"/>
</dbReference>
<sequence length="267" mass="30100">MVTWLINKNELICTAIIKPMYFILSKVLYILILPFLWIFGMLVYAIFTKKPKRARKLLITSVIILYFFGNPIPMRLYSNMWDIKAYNPGNNKFSSIILLGGFVSEDATGHGFFNNAADRYTEAVKLLQNGTASHLLVTGGNGNLNPSGFREGTFVQGELRKLGIPDSAVLIESNARNTFENAAFSKAILQKTTLKPPYLLVTSAFHMRRSLLIFKKAGIPVVAYPCDYYKTNRGAISFWDLLPDTVVYGTWNTYIKELIGYIVALLK</sequence>
<keyword evidence="1" id="KW-1133">Transmembrane helix</keyword>
<dbReference type="PANTHER" id="PTHR30336:SF4">
    <property type="entry name" value="ENVELOPE BIOGENESIS FACTOR ELYC"/>
    <property type="match status" value="1"/>
</dbReference>
<keyword evidence="1" id="KW-0812">Transmembrane</keyword>
<keyword evidence="1" id="KW-0472">Membrane</keyword>
<dbReference type="CDD" id="cd06259">
    <property type="entry name" value="YdcF-like"/>
    <property type="match status" value="1"/>
</dbReference>
<dbReference type="EMBL" id="MBTF01000006">
    <property type="protein sequence ID" value="OOQ60548.1"/>
    <property type="molecule type" value="Genomic_DNA"/>
</dbReference>
<feature type="domain" description="DUF218" evidence="2">
    <location>
        <begin position="96"/>
        <end position="260"/>
    </location>
</feature>
<name>A0A1S9PIZ4_9SPHI</name>
<evidence type="ECO:0000259" key="2">
    <source>
        <dbReference type="Pfam" id="PF02698"/>
    </source>
</evidence>
<feature type="transmembrane region" description="Helical" evidence="1">
    <location>
        <begin position="57"/>
        <end position="77"/>
    </location>
</feature>
<accession>A0A1S9PIZ4</accession>
<feature type="transmembrane region" description="Helical" evidence="1">
    <location>
        <begin position="27"/>
        <end position="45"/>
    </location>
</feature>
<reference evidence="3 4" key="1">
    <citation type="submission" date="2016-07" db="EMBL/GenBank/DDBJ databases">
        <title>Genomic analysis of zinc-resistant bacterium Mucilaginibacter pedocola TBZ30.</title>
        <authorList>
            <person name="Huang J."/>
            <person name="Tang J."/>
        </authorList>
    </citation>
    <scope>NUCLEOTIDE SEQUENCE [LARGE SCALE GENOMIC DNA]</scope>
    <source>
        <strain evidence="3 4">TBZ30</strain>
    </source>
</reference>
<dbReference type="GO" id="GO:0000270">
    <property type="term" value="P:peptidoglycan metabolic process"/>
    <property type="evidence" value="ECO:0007669"/>
    <property type="project" value="TreeGrafter"/>
</dbReference>
<dbReference type="PANTHER" id="PTHR30336">
    <property type="entry name" value="INNER MEMBRANE PROTEIN, PROBABLE PERMEASE"/>
    <property type="match status" value="1"/>
</dbReference>
<dbReference type="Pfam" id="PF02698">
    <property type="entry name" value="DUF218"/>
    <property type="match status" value="1"/>
</dbReference>
<evidence type="ECO:0000313" key="3">
    <source>
        <dbReference type="EMBL" id="OOQ60548.1"/>
    </source>
</evidence>
<dbReference type="GO" id="GO:0043164">
    <property type="term" value="P:Gram-negative-bacterium-type cell wall biogenesis"/>
    <property type="evidence" value="ECO:0007669"/>
    <property type="project" value="TreeGrafter"/>
</dbReference>
<dbReference type="STRING" id="1792845.BC343_24985"/>
<dbReference type="OrthoDB" id="9782395at2"/>
<proteinExistence type="predicted"/>
<comment type="caution">
    <text evidence="3">The sequence shown here is derived from an EMBL/GenBank/DDBJ whole genome shotgun (WGS) entry which is preliminary data.</text>
</comment>
<protein>
    <recommendedName>
        <fullName evidence="2">DUF218 domain-containing protein</fullName>
    </recommendedName>
</protein>
<dbReference type="GO" id="GO:0005886">
    <property type="term" value="C:plasma membrane"/>
    <property type="evidence" value="ECO:0007669"/>
    <property type="project" value="TreeGrafter"/>
</dbReference>
<dbReference type="InterPro" id="IPR003848">
    <property type="entry name" value="DUF218"/>
</dbReference>
<dbReference type="InterPro" id="IPR014729">
    <property type="entry name" value="Rossmann-like_a/b/a_fold"/>
</dbReference>
<keyword evidence="4" id="KW-1185">Reference proteome</keyword>
<dbReference type="Proteomes" id="UP000189739">
    <property type="component" value="Unassembled WGS sequence"/>
</dbReference>
<evidence type="ECO:0000256" key="1">
    <source>
        <dbReference type="SAM" id="Phobius"/>
    </source>
</evidence>